<proteinExistence type="predicted"/>
<accession>R0K9U8</accession>
<dbReference type="Proteomes" id="UP000296049">
    <property type="component" value="Unassembled WGS sequence"/>
</dbReference>
<dbReference type="AlphaFoldDB" id="R0K9U8"/>
<protein>
    <submittedName>
        <fullName evidence="1">Uncharacterized protein</fullName>
    </submittedName>
</protein>
<organism evidence="1 2">
    <name type="scientific">Anas platyrhynchos</name>
    <name type="common">Mallard</name>
    <name type="synonym">Anas boschas</name>
    <dbReference type="NCBI Taxonomy" id="8839"/>
    <lineage>
        <taxon>Eukaryota</taxon>
        <taxon>Metazoa</taxon>
        <taxon>Chordata</taxon>
        <taxon>Craniata</taxon>
        <taxon>Vertebrata</taxon>
        <taxon>Euteleostomi</taxon>
        <taxon>Archelosauria</taxon>
        <taxon>Archosauria</taxon>
        <taxon>Dinosauria</taxon>
        <taxon>Saurischia</taxon>
        <taxon>Theropoda</taxon>
        <taxon>Coelurosauria</taxon>
        <taxon>Aves</taxon>
        <taxon>Neognathae</taxon>
        <taxon>Galloanserae</taxon>
        <taxon>Anseriformes</taxon>
        <taxon>Anatidae</taxon>
        <taxon>Anatinae</taxon>
        <taxon>Anas</taxon>
    </lineage>
</organism>
<gene>
    <name evidence="1" type="ORF">Anapl_09320</name>
</gene>
<evidence type="ECO:0000313" key="2">
    <source>
        <dbReference type="Proteomes" id="UP000296049"/>
    </source>
</evidence>
<dbReference type="EMBL" id="KB742592">
    <property type="protein sequence ID" value="EOB06632.1"/>
    <property type="molecule type" value="Genomic_DNA"/>
</dbReference>
<sequence length="483" mass="53197">MPRSKGMGCRHTCIRNAAVLSRANGIWEGNFFPYRAPLQNAPAYNNNEREMDINIAFSSLGLSAVNRLLFDGALTIVPNGVLAYICRLEEDTPVPTEQFVRLLIANGKGRTLHKAFYSQEGYSGIRGPPNTTKPSFPATDERDAAEQDVCAALASFSSSTRCILARSGTNTLVPYSRAPRAADLEQNTGPTLCQCNFSQYNGQNRTIITKEETNNCASRAQPWQTQHIPISISAVQEYPFNSCSNGKNCTEHTLLMTPTDKSLFAIPEERATDCPCQGTDKGPNSGGWWQLVNSRGWKGNEPDPQASELNRCQTDMDGAVAAAACDRSTQRRKKAFPTQEHPKVSAGECGSSLQMRRGLDLAVPQSNLKGFARGDLFKYFVQCRIIFTGSSEMSPVIQYQSELQHSPKNKADQRSYVHTGGSSAIRPSSGSCRAVPACSMEYWKVIKRDESQCCQQQRRLSCSFHPLPRHLLLHSFGCLSGLC</sequence>
<evidence type="ECO:0000313" key="1">
    <source>
        <dbReference type="EMBL" id="EOB06632.1"/>
    </source>
</evidence>
<name>R0K9U8_ANAPL</name>
<reference evidence="2" key="1">
    <citation type="journal article" date="2013" name="Nat. Genet.">
        <title>The duck genome and transcriptome provide insight into an avian influenza virus reservoir species.</title>
        <authorList>
            <person name="Huang Y."/>
            <person name="Li Y."/>
            <person name="Burt D.W."/>
            <person name="Chen H."/>
            <person name="Zhang Y."/>
            <person name="Qian W."/>
            <person name="Kim H."/>
            <person name="Gan S."/>
            <person name="Zhao Y."/>
            <person name="Li J."/>
            <person name="Yi K."/>
            <person name="Feng H."/>
            <person name="Zhu P."/>
            <person name="Li B."/>
            <person name="Liu Q."/>
            <person name="Fairley S."/>
            <person name="Magor K.E."/>
            <person name="Du Z."/>
            <person name="Hu X."/>
            <person name="Goodman L."/>
            <person name="Tafer H."/>
            <person name="Vignal A."/>
            <person name="Lee T."/>
            <person name="Kim K.W."/>
            <person name="Sheng Z."/>
            <person name="An Y."/>
            <person name="Searle S."/>
            <person name="Herrero J."/>
            <person name="Groenen M.A."/>
            <person name="Crooijmans R.P."/>
            <person name="Faraut T."/>
            <person name="Cai Q."/>
            <person name="Webster R.G."/>
            <person name="Aldridge J.R."/>
            <person name="Warren W.C."/>
            <person name="Bartschat S."/>
            <person name="Kehr S."/>
            <person name="Marz M."/>
            <person name="Stadler P.F."/>
            <person name="Smith J."/>
            <person name="Kraus R.H."/>
            <person name="Zhao Y."/>
            <person name="Ren L."/>
            <person name="Fei J."/>
            <person name="Morisson M."/>
            <person name="Kaiser P."/>
            <person name="Griffin D.K."/>
            <person name="Rao M."/>
            <person name="Pitel F."/>
            <person name="Wang J."/>
            <person name="Li N."/>
        </authorList>
    </citation>
    <scope>NUCLEOTIDE SEQUENCE [LARGE SCALE GENOMIC DNA]</scope>
</reference>
<keyword evidence="2" id="KW-1185">Reference proteome</keyword>